<evidence type="ECO:0000313" key="2">
    <source>
        <dbReference type="EMBL" id="SHF04903.1"/>
    </source>
</evidence>
<evidence type="ECO:0000313" key="3">
    <source>
        <dbReference type="Proteomes" id="UP000325134"/>
    </source>
</evidence>
<keyword evidence="3" id="KW-1185">Reference proteome</keyword>
<keyword evidence="1" id="KW-0472">Membrane</keyword>
<accession>A0A1M4YGX2</accession>
<proteinExistence type="predicted"/>
<dbReference type="Proteomes" id="UP000325134">
    <property type="component" value="Unassembled WGS sequence"/>
</dbReference>
<evidence type="ECO:0000256" key="1">
    <source>
        <dbReference type="SAM" id="Phobius"/>
    </source>
</evidence>
<organism evidence="2 3">
    <name type="scientific">Ruegeria intermedia</name>
    <dbReference type="NCBI Taxonomy" id="996115"/>
    <lineage>
        <taxon>Bacteria</taxon>
        <taxon>Pseudomonadati</taxon>
        <taxon>Pseudomonadota</taxon>
        <taxon>Alphaproteobacteria</taxon>
        <taxon>Rhodobacterales</taxon>
        <taxon>Roseobacteraceae</taxon>
        <taxon>Ruegeria</taxon>
    </lineage>
</organism>
<reference evidence="2 3" key="1">
    <citation type="submission" date="2016-11" db="EMBL/GenBank/DDBJ databases">
        <authorList>
            <person name="Varghese N."/>
            <person name="Submissions S."/>
        </authorList>
    </citation>
    <scope>NUCLEOTIDE SEQUENCE [LARGE SCALE GENOMIC DNA]</scope>
    <source>
        <strain evidence="2 3">DSM 29341</strain>
    </source>
</reference>
<keyword evidence="1" id="KW-0812">Transmembrane</keyword>
<keyword evidence="1" id="KW-1133">Transmembrane helix</keyword>
<sequence>MWRPARPRKPAGVRKAVLFAASKSAARAYVAIGFAPAGTFSLVLFGNQMEAAS</sequence>
<gene>
    <name evidence="2" type="ORF">SAMN05444279_11575</name>
</gene>
<name>A0A1M4YGX2_9RHOB</name>
<protein>
    <submittedName>
        <fullName evidence="2">Uncharacterized protein</fullName>
    </submittedName>
</protein>
<dbReference type="AlphaFoldDB" id="A0A1M4YGX2"/>
<dbReference type="EMBL" id="FQVK01000015">
    <property type="protein sequence ID" value="SHF04903.1"/>
    <property type="molecule type" value="Genomic_DNA"/>
</dbReference>
<feature type="transmembrane region" description="Helical" evidence="1">
    <location>
        <begin position="28"/>
        <end position="46"/>
    </location>
</feature>